<dbReference type="InterPro" id="IPR002850">
    <property type="entry name" value="PIN_toxin-like"/>
</dbReference>
<dbReference type="SUPFAM" id="SSF88723">
    <property type="entry name" value="PIN domain-like"/>
    <property type="match status" value="1"/>
</dbReference>
<feature type="domain" description="PIN" evidence="1">
    <location>
        <begin position="1"/>
        <end position="110"/>
    </location>
</feature>
<dbReference type="KEGG" id="stim:H1B31_03140"/>
<dbReference type="PANTHER" id="PTHR34610">
    <property type="entry name" value="SSL7007 PROTEIN"/>
    <property type="match status" value="1"/>
</dbReference>
<evidence type="ECO:0000313" key="3">
    <source>
        <dbReference type="Proteomes" id="UP000515480"/>
    </source>
</evidence>
<evidence type="ECO:0000259" key="1">
    <source>
        <dbReference type="SMART" id="SM00670"/>
    </source>
</evidence>
<name>A0A7G7VLH0_9FIRM</name>
<protein>
    <submittedName>
        <fullName evidence="2">Putative toxin-antitoxin system toxin component, PIN family</fullName>
    </submittedName>
</protein>
<keyword evidence="3" id="KW-1185">Reference proteome</keyword>
<sequence length="132" mass="14803">MRILIDTNVLFSALLFPRSKPALALIHAVEHHHVVLCERNVSELREILQRKAVRYLAAAEELLATMAYELIPEEERTSERIRDAKDQPILNAAIASNVDVILTGDKDFLSLAIVRPTCMTAADFLMHEGIEA</sequence>
<evidence type="ECO:0000313" key="2">
    <source>
        <dbReference type="EMBL" id="QNH54963.1"/>
    </source>
</evidence>
<dbReference type="InterPro" id="IPR029060">
    <property type="entry name" value="PIN-like_dom_sf"/>
</dbReference>
<gene>
    <name evidence="2" type="ORF">H1B31_03140</name>
</gene>
<dbReference type="Proteomes" id="UP000515480">
    <property type="component" value="Chromosome"/>
</dbReference>
<dbReference type="PANTHER" id="PTHR34610:SF4">
    <property type="entry name" value="SLL8027 PROTEIN"/>
    <property type="match status" value="1"/>
</dbReference>
<proteinExistence type="predicted"/>
<dbReference type="Gene3D" id="3.40.50.1010">
    <property type="entry name" value="5'-nuclease"/>
    <property type="match status" value="1"/>
</dbReference>
<dbReference type="RefSeq" id="WP_009440640.1">
    <property type="nucleotide sequence ID" value="NZ_CP060204.1"/>
</dbReference>
<organism evidence="2 3">
    <name type="scientific">Selenomonas timonae</name>
    <dbReference type="NCBI Taxonomy" id="2754044"/>
    <lineage>
        <taxon>Bacteria</taxon>
        <taxon>Bacillati</taxon>
        <taxon>Bacillota</taxon>
        <taxon>Negativicutes</taxon>
        <taxon>Selenomonadales</taxon>
        <taxon>Selenomonadaceae</taxon>
        <taxon>Selenomonas</taxon>
    </lineage>
</organism>
<accession>A0A7G7VLH0</accession>
<reference evidence="2 3" key="1">
    <citation type="submission" date="2020-07" db="EMBL/GenBank/DDBJ databases">
        <title>Complete genome and description of Selenomonas timonensis sp. nov., a new bacterium isolated from a gingivitis subject.</title>
        <authorList>
            <person name="Antezack A."/>
        </authorList>
    </citation>
    <scope>NUCLEOTIDE SEQUENCE [LARGE SCALE GENOMIC DNA]</scope>
    <source>
        <strain evidence="2 3">Marseille-Q3039</strain>
    </source>
</reference>
<dbReference type="Pfam" id="PF13470">
    <property type="entry name" value="PIN_3"/>
    <property type="match status" value="1"/>
</dbReference>
<dbReference type="InterPro" id="IPR002716">
    <property type="entry name" value="PIN_dom"/>
</dbReference>
<dbReference type="NCBIfam" id="TIGR00305">
    <property type="entry name" value="putative toxin-antitoxin system toxin component, PIN family"/>
    <property type="match status" value="1"/>
</dbReference>
<dbReference type="SMART" id="SM00670">
    <property type="entry name" value="PINc"/>
    <property type="match status" value="1"/>
</dbReference>
<dbReference type="AlphaFoldDB" id="A0A7G7VLH0"/>
<dbReference type="EMBL" id="CP060204">
    <property type="protein sequence ID" value="QNH54963.1"/>
    <property type="molecule type" value="Genomic_DNA"/>
</dbReference>